<organism evidence="5 6">
    <name type="scientific">Devosia salina</name>
    <dbReference type="NCBI Taxonomy" id="2860336"/>
    <lineage>
        <taxon>Bacteria</taxon>
        <taxon>Pseudomonadati</taxon>
        <taxon>Pseudomonadota</taxon>
        <taxon>Alphaproteobacteria</taxon>
        <taxon>Hyphomicrobiales</taxon>
        <taxon>Devosiaceae</taxon>
        <taxon>Devosia</taxon>
    </lineage>
</organism>
<dbReference type="InterPro" id="IPR029063">
    <property type="entry name" value="SAM-dependent_MTases_sf"/>
</dbReference>
<keyword evidence="3" id="KW-0808">Transferase</keyword>
<keyword evidence="6" id="KW-1185">Reference proteome</keyword>
<evidence type="ECO:0000313" key="6">
    <source>
        <dbReference type="Proteomes" id="UP000825799"/>
    </source>
</evidence>
<evidence type="ECO:0000313" key="5">
    <source>
        <dbReference type="EMBL" id="QYO77648.1"/>
    </source>
</evidence>
<proteinExistence type="inferred from homology"/>
<evidence type="ECO:0000259" key="4">
    <source>
        <dbReference type="Pfam" id="PF08241"/>
    </source>
</evidence>
<reference evidence="5 6" key="1">
    <citation type="submission" date="2021-08" db="EMBL/GenBank/DDBJ databases">
        <title>Devosia salina sp. nov., isolated from the South China Sea sediment.</title>
        <authorList>
            <person name="Zhou Z."/>
        </authorList>
    </citation>
    <scope>NUCLEOTIDE SEQUENCE [LARGE SCALE GENOMIC DNA]</scope>
    <source>
        <strain evidence="5 6">SCS-3</strain>
    </source>
</reference>
<dbReference type="CDD" id="cd02440">
    <property type="entry name" value="AdoMet_MTases"/>
    <property type="match status" value="1"/>
</dbReference>
<dbReference type="GO" id="GO:0032259">
    <property type="term" value="P:methylation"/>
    <property type="evidence" value="ECO:0007669"/>
    <property type="project" value="UniProtKB-KW"/>
</dbReference>
<keyword evidence="2 5" id="KW-0489">Methyltransferase</keyword>
<feature type="domain" description="Methyltransferase type 11" evidence="4">
    <location>
        <begin position="39"/>
        <end position="134"/>
    </location>
</feature>
<dbReference type="Proteomes" id="UP000825799">
    <property type="component" value="Chromosome"/>
</dbReference>
<dbReference type="Gene3D" id="3.40.50.150">
    <property type="entry name" value="Vaccinia Virus protein VP39"/>
    <property type="match status" value="1"/>
</dbReference>
<accession>A0ABX8WFI5</accession>
<evidence type="ECO:0000256" key="3">
    <source>
        <dbReference type="ARBA" id="ARBA00022679"/>
    </source>
</evidence>
<dbReference type="EMBL" id="CP080590">
    <property type="protein sequence ID" value="QYO77648.1"/>
    <property type="molecule type" value="Genomic_DNA"/>
</dbReference>
<dbReference type="Pfam" id="PF08241">
    <property type="entry name" value="Methyltransf_11"/>
    <property type="match status" value="1"/>
</dbReference>
<comment type="similarity">
    <text evidence="1">Belongs to the methyltransferase superfamily.</text>
</comment>
<protein>
    <submittedName>
        <fullName evidence="5">Class I SAM-dependent methyltransferase</fullName>
    </submittedName>
</protein>
<dbReference type="PANTHER" id="PTHR44942:SF4">
    <property type="entry name" value="METHYLTRANSFERASE TYPE 11 DOMAIN-CONTAINING PROTEIN"/>
    <property type="match status" value="1"/>
</dbReference>
<dbReference type="SUPFAM" id="SSF53335">
    <property type="entry name" value="S-adenosyl-L-methionine-dependent methyltransferases"/>
    <property type="match status" value="1"/>
</dbReference>
<dbReference type="PANTHER" id="PTHR44942">
    <property type="entry name" value="METHYLTRANSF_11 DOMAIN-CONTAINING PROTEIN"/>
    <property type="match status" value="1"/>
</dbReference>
<dbReference type="InterPro" id="IPR013216">
    <property type="entry name" value="Methyltransf_11"/>
</dbReference>
<dbReference type="GO" id="GO:0008168">
    <property type="term" value="F:methyltransferase activity"/>
    <property type="evidence" value="ECO:0007669"/>
    <property type="project" value="UniProtKB-KW"/>
</dbReference>
<sequence length="253" mass="27670">MQIQFSDGTHYERFMGSWSQSAGGIFLDWLEPQARVSWLDVGCGSGAFSSLILDRCAPASLLGIDPSEAQLAFARSRDLGPAATFKRGDAMKIELPDQSVDIAVAALVLHFMPDPALGVREMARVVRPGGIVACYTWDLEGGGFPYEAMNRAARDCDFEVPVPPHPEAGDADEMKRLWMQAGLSNIEGREIRITQGFRDFDEFWATAILSPRLGAAIGSMSPQELLRFEEAARRHVPDPPLIHARANAIKGTV</sequence>
<evidence type="ECO:0000256" key="2">
    <source>
        <dbReference type="ARBA" id="ARBA00022603"/>
    </source>
</evidence>
<dbReference type="RefSeq" id="WP_220306102.1">
    <property type="nucleotide sequence ID" value="NZ_CP080590.1"/>
</dbReference>
<dbReference type="InterPro" id="IPR051052">
    <property type="entry name" value="Diverse_substrate_MTase"/>
</dbReference>
<evidence type="ECO:0000256" key="1">
    <source>
        <dbReference type="ARBA" id="ARBA00008361"/>
    </source>
</evidence>
<gene>
    <name evidence="5" type="ORF">K1X15_03500</name>
</gene>
<name>A0ABX8WFI5_9HYPH</name>